<proteinExistence type="predicted"/>
<dbReference type="OrthoDB" id="2499463at2759"/>
<accession>A0A0D0BRX9</accession>
<dbReference type="Proteomes" id="UP000054538">
    <property type="component" value="Unassembled WGS sequence"/>
</dbReference>
<keyword evidence="2" id="KW-1185">Reference proteome</keyword>
<reference evidence="1 2" key="1">
    <citation type="submission" date="2014-04" db="EMBL/GenBank/DDBJ databases">
        <authorList>
            <consortium name="DOE Joint Genome Institute"/>
            <person name="Kuo A."/>
            <person name="Kohler A."/>
            <person name="Jargeat P."/>
            <person name="Nagy L.G."/>
            <person name="Floudas D."/>
            <person name="Copeland A."/>
            <person name="Barry K.W."/>
            <person name="Cichocki N."/>
            <person name="Veneault-Fourrey C."/>
            <person name="LaButti K."/>
            <person name="Lindquist E.A."/>
            <person name="Lipzen A."/>
            <person name="Lundell T."/>
            <person name="Morin E."/>
            <person name="Murat C."/>
            <person name="Sun H."/>
            <person name="Tunlid A."/>
            <person name="Henrissat B."/>
            <person name="Grigoriev I.V."/>
            <person name="Hibbett D.S."/>
            <person name="Martin F."/>
            <person name="Nordberg H.P."/>
            <person name="Cantor M.N."/>
            <person name="Hua S.X."/>
        </authorList>
    </citation>
    <scope>NUCLEOTIDE SEQUENCE [LARGE SCALE GENOMIC DNA]</scope>
    <source>
        <strain evidence="1 2">Ve08.2h10</strain>
    </source>
</reference>
<evidence type="ECO:0000313" key="1">
    <source>
        <dbReference type="EMBL" id="KIK74237.1"/>
    </source>
</evidence>
<sequence>MTTVITSKDSHTEQKKKSYTNLVNSQEVATKTSSYSSKNTWKAFIDVCLHRCNN</sequence>
<dbReference type="AlphaFoldDB" id="A0A0D0BRX9"/>
<evidence type="ECO:0000313" key="2">
    <source>
        <dbReference type="Proteomes" id="UP000054538"/>
    </source>
</evidence>
<gene>
    <name evidence="1" type="ORF">PAXRUDRAFT_791477</name>
</gene>
<name>A0A0D0BRX9_9AGAM</name>
<protein>
    <submittedName>
        <fullName evidence="1">Uncharacterized protein</fullName>
    </submittedName>
</protein>
<dbReference type="EMBL" id="KN829045">
    <property type="protein sequence ID" value="KIK74237.1"/>
    <property type="molecule type" value="Genomic_DNA"/>
</dbReference>
<dbReference type="HOGENOM" id="CLU_3051005_0_0_1"/>
<dbReference type="InParanoid" id="A0A0D0BRX9"/>
<organism evidence="1 2">
    <name type="scientific">Paxillus rubicundulus Ve08.2h10</name>
    <dbReference type="NCBI Taxonomy" id="930991"/>
    <lineage>
        <taxon>Eukaryota</taxon>
        <taxon>Fungi</taxon>
        <taxon>Dikarya</taxon>
        <taxon>Basidiomycota</taxon>
        <taxon>Agaricomycotina</taxon>
        <taxon>Agaricomycetes</taxon>
        <taxon>Agaricomycetidae</taxon>
        <taxon>Boletales</taxon>
        <taxon>Paxilineae</taxon>
        <taxon>Paxillaceae</taxon>
        <taxon>Paxillus</taxon>
    </lineage>
</organism>
<reference evidence="2" key="2">
    <citation type="submission" date="2015-01" db="EMBL/GenBank/DDBJ databases">
        <title>Evolutionary Origins and Diversification of the Mycorrhizal Mutualists.</title>
        <authorList>
            <consortium name="DOE Joint Genome Institute"/>
            <consortium name="Mycorrhizal Genomics Consortium"/>
            <person name="Kohler A."/>
            <person name="Kuo A."/>
            <person name="Nagy L.G."/>
            <person name="Floudas D."/>
            <person name="Copeland A."/>
            <person name="Barry K.W."/>
            <person name="Cichocki N."/>
            <person name="Veneault-Fourrey C."/>
            <person name="LaButti K."/>
            <person name="Lindquist E.A."/>
            <person name="Lipzen A."/>
            <person name="Lundell T."/>
            <person name="Morin E."/>
            <person name="Murat C."/>
            <person name="Riley R."/>
            <person name="Ohm R."/>
            <person name="Sun H."/>
            <person name="Tunlid A."/>
            <person name="Henrissat B."/>
            <person name="Grigoriev I.V."/>
            <person name="Hibbett D.S."/>
            <person name="Martin F."/>
        </authorList>
    </citation>
    <scope>NUCLEOTIDE SEQUENCE [LARGE SCALE GENOMIC DNA]</scope>
    <source>
        <strain evidence="2">Ve08.2h10</strain>
    </source>
</reference>